<evidence type="ECO:0000259" key="4">
    <source>
        <dbReference type="PROSITE" id="PS50977"/>
    </source>
</evidence>
<evidence type="ECO:0000256" key="1">
    <source>
        <dbReference type="ARBA" id="ARBA00023125"/>
    </source>
</evidence>
<protein>
    <submittedName>
        <fullName evidence="5">TetR family transcriptional regulator</fullName>
    </submittedName>
</protein>
<dbReference type="AlphaFoldDB" id="C1AA70"/>
<dbReference type="SUPFAM" id="SSF46689">
    <property type="entry name" value="Homeodomain-like"/>
    <property type="match status" value="1"/>
</dbReference>
<dbReference type="InterPro" id="IPR001647">
    <property type="entry name" value="HTH_TetR"/>
</dbReference>
<dbReference type="InterPro" id="IPR009057">
    <property type="entry name" value="Homeodomain-like_sf"/>
</dbReference>
<dbReference type="GO" id="GO:0000976">
    <property type="term" value="F:transcription cis-regulatory region binding"/>
    <property type="evidence" value="ECO:0007669"/>
    <property type="project" value="TreeGrafter"/>
</dbReference>
<organism evidence="5 6">
    <name type="scientific">Gemmatimonas aurantiaca (strain DSM 14586 / JCM 11422 / NBRC 100505 / T-27)</name>
    <dbReference type="NCBI Taxonomy" id="379066"/>
    <lineage>
        <taxon>Bacteria</taxon>
        <taxon>Pseudomonadati</taxon>
        <taxon>Gemmatimonadota</taxon>
        <taxon>Gemmatimonadia</taxon>
        <taxon>Gemmatimonadales</taxon>
        <taxon>Gemmatimonadaceae</taxon>
        <taxon>Gemmatimonas</taxon>
    </lineage>
</organism>
<dbReference type="STRING" id="379066.GAU_2626"/>
<evidence type="ECO:0000256" key="3">
    <source>
        <dbReference type="SAM" id="MobiDB-lite"/>
    </source>
</evidence>
<keyword evidence="6" id="KW-1185">Reference proteome</keyword>
<feature type="region of interest" description="Disordered" evidence="3">
    <location>
        <begin position="242"/>
        <end position="283"/>
    </location>
</feature>
<evidence type="ECO:0000313" key="5">
    <source>
        <dbReference type="EMBL" id="BAH39668.1"/>
    </source>
</evidence>
<dbReference type="Gene3D" id="1.10.357.10">
    <property type="entry name" value="Tetracycline Repressor, domain 2"/>
    <property type="match status" value="1"/>
</dbReference>
<dbReference type="PROSITE" id="PS50977">
    <property type="entry name" value="HTH_TETR_2"/>
    <property type="match status" value="1"/>
</dbReference>
<feature type="DNA-binding region" description="H-T-H motif" evidence="2">
    <location>
        <begin position="71"/>
        <end position="90"/>
    </location>
</feature>
<dbReference type="PANTHER" id="PTHR30055:SF226">
    <property type="entry name" value="HTH-TYPE TRANSCRIPTIONAL REGULATOR PKSA"/>
    <property type="match status" value="1"/>
</dbReference>
<keyword evidence="1 2" id="KW-0238">DNA-binding</keyword>
<gene>
    <name evidence="5" type="ordered locus">GAU_2626</name>
</gene>
<dbReference type="EMBL" id="AP009153">
    <property type="protein sequence ID" value="BAH39668.1"/>
    <property type="molecule type" value="Genomic_DNA"/>
</dbReference>
<dbReference type="PRINTS" id="PR00455">
    <property type="entry name" value="HTHTETR"/>
</dbReference>
<dbReference type="PANTHER" id="PTHR30055">
    <property type="entry name" value="HTH-TYPE TRANSCRIPTIONAL REGULATOR RUTR"/>
    <property type="match status" value="1"/>
</dbReference>
<feature type="compositionally biased region" description="Pro residues" evidence="3">
    <location>
        <begin position="9"/>
        <end position="34"/>
    </location>
</feature>
<sequence>MMPAKRAPRPPVPPPPAAEPATPPAAAPEAPAGPPDAFRRRPRQSRGQKRVELLLDAAATVIARSGLEAATAEAIALEARTAKGSLYQFFPNRDAVLAALALRFSDEMRAIHERAFPIDSHGLTLERLIDRIVKPLAEFHDRNPAFRRVFAHHDGPSDDTRSAPSRLRVQLFESFVDRLDVLFAARNPRLGTRERRRAALVAASIGQSILARRARAAAPDKKALFDDLRRILILYLEPLLDPAPATKPPDVVASGTAKRSRATSKAPGKTATKAGKGTAKPAK</sequence>
<proteinExistence type="predicted"/>
<dbReference type="Proteomes" id="UP000002209">
    <property type="component" value="Chromosome"/>
</dbReference>
<accession>C1AA70</accession>
<evidence type="ECO:0000313" key="6">
    <source>
        <dbReference type="Proteomes" id="UP000002209"/>
    </source>
</evidence>
<dbReference type="KEGG" id="gau:GAU_2626"/>
<dbReference type="Pfam" id="PF00440">
    <property type="entry name" value="TetR_N"/>
    <property type="match status" value="1"/>
</dbReference>
<dbReference type="Pfam" id="PF17918">
    <property type="entry name" value="TetR_C_15"/>
    <property type="match status" value="1"/>
</dbReference>
<feature type="region of interest" description="Disordered" evidence="3">
    <location>
        <begin position="1"/>
        <end position="48"/>
    </location>
</feature>
<feature type="compositionally biased region" description="Low complexity" evidence="3">
    <location>
        <begin position="263"/>
        <end position="283"/>
    </location>
</feature>
<feature type="domain" description="HTH tetR-type" evidence="4">
    <location>
        <begin position="48"/>
        <end position="108"/>
    </location>
</feature>
<dbReference type="InterPro" id="IPR050109">
    <property type="entry name" value="HTH-type_TetR-like_transc_reg"/>
</dbReference>
<reference evidence="6" key="1">
    <citation type="submission" date="2006-03" db="EMBL/GenBank/DDBJ databases">
        <title>Complete genome sequence of Gemmatimonas aurantiaca T-27 that represents a novel phylum Gemmatimonadetes.</title>
        <authorList>
            <person name="Takasaki K."/>
            <person name="Ichikawa N."/>
            <person name="Miura H."/>
            <person name="Matsushita S."/>
            <person name="Watanabe Y."/>
            <person name="Oguchi A."/>
            <person name="Ankai A."/>
            <person name="Yashiro I."/>
            <person name="Takahashi M."/>
            <person name="Terui Y."/>
            <person name="Fukui S."/>
            <person name="Yokoyama H."/>
            <person name="Tanikawa S."/>
            <person name="Hanada S."/>
            <person name="Kamagata Y."/>
            <person name="Fujita N."/>
        </authorList>
    </citation>
    <scope>NUCLEOTIDE SEQUENCE [LARGE SCALE GENOMIC DNA]</scope>
    <source>
        <strain evidence="6">T-27 / DSM 14586 / JCM 11422 / NBRC 100505</strain>
    </source>
</reference>
<dbReference type="HOGENOM" id="CLU_069356_46_2_0"/>
<name>C1AA70_GEMAT</name>
<evidence type="ECO:0000256" key="2">
    <source>
        <dbReference type="PROSITE-ProRule" id="PRU00335"/>
    </source>
</evidence>
<dbReference type="InterPro" id="IPR041669">
    <property type="entry name" value="TetR_C_15"/>
</dbReference>
<dbReference type="GO" id="GO:0003700">
    <property type="term" value="F:DNA-binding transcription factor activity"/>
    <property type="evidence" value="ECO:0007669"/>
    <property type="project" value="TreeGrafter"/>
</dbReference>
<dbReference type="eggNOG" id="COG1309">
    <property type="taxonomic scope" value="Bacteria"/>
</dbReference>